<feature type="transmembrane region" description="Helical" evidence="5">
    <location>
        <begin position="385"/>
        <end position="403"/>
    </location>
</feature>
<evidence type="ECO:0000313" key="8">
    <source>
        <dbReference type="EMBL" id="PUA31066.1"/>
    </source>
</evidence>
<dbReference type="InterPro" id="IPR018393">
    <property type="entry name" value="NADHpl_OxRdtase_5_subgr"/>
</dbReference>
<evidence type="ECO:0000256" key="2">
    <source>
        <dbReference type="ARBA" id="ARBA00022692"/>
    </source>
</evidence>
<dbReference type="EMBL" id="NDWU01000028">
    <property type="protein sequence ID" value="PUA31066.1"/>
    <property type="molecule type" value="Genomic_DNA"/>
</dbReference>
<feature type="transmembrane region" description="Helical" evidence="5">
    <location>
        <begin position="423"/>
        <end position="444"/>
    </location>
</feature>
<dbReference type="Pfam" id="PF00662">
    <property type="entry name" value="Proton_antipo_N"/>
    <property type="match status" value="1"/>
</dbReference>
<dbReference type="PANTHER" id="PTHR42829:SF2">
    <property type="entry name" value="NADH-UBIQUINONE OXIDOREDUCTASE CHAIN 5"/>
    <property type="match status" value="1"/>
</dbReference>
<dbReference type="AlphaFoldDB" id="A0A2R7Y0J9"/>
<keyword evidence="4 5" id="KW-0472">Membrane</keyword>
<reference evidence="8 9" key="1">
    <citation type="submission" date="2017-04" db="EMBL/GenBank/DDBJ databases">
        <title>Draft Aigarchaeota genome from a New Zealand hot spring.</title>
        <authorList>
            <person name="Reysenbach A.-L."/>
            <person name="Donaho J.A."/>
            <person name="Gerhart J."/>
            <person name="Kelley J.F."/>
            <person name="Kouba K."/>
            <person name="Podar M."/>
            <person name="Stott M."/>
        </authorList>
    </citation>
    <scope>NUCLEOTIDE SEQUENCE [LARGE SCALE GENOMIC DNA]</scope>
    <source>
        <strain evidence="8">NZ13_MG1</strain>
    </source>
</reference>
<dbReference type="GO" id="GO:0003954">
    <property type="term" value="F:NADH dehydrogenase activity"/>
    <property type="evidence" value="ECO:0007669"/>
    <property type="project" value="TreeGrafter"/>
</dbReference>
<dbReference type="NCBIfam" id="TIGR01974">
    <property type="entry name" value="NDH_I_L"/>
    <property type="match status" value="1"/>
</dbReference>
<evidence type="ECO:0000259" key="6">
    <source>
        <dbReference type="Pfam" id="PF00361"/>
    </source>
</evidence>
<dbReference type="PRINTS" id="PR01434">
    <property type="entry name" value="NADHDHGNASE5"/>
</dbReference>
<dbReference type="GO" id="GO:0016020">
    <property type="term" value="C:membrane"/>
    <property type="evidence" value="ECO:0007669"/>
    <property type="project" value="UniProtKB-SubCell"/>
</dbReference>
<gene>
    <name evidence="8" type="ORF">B9J98_07865</name>
</gene>
<feature type="transmembrane region" description="Helical" evidence="5">
    <location>
        <begin position="316"/>
        <end position="335"/>
    </location>
</feature>
<feature type="transmembrane region" description="Helical" evidence="5">
    <location>
        <begin position="169"/>
        <end position="191"/>
    </location>
</feature>
<evidence type="ECO:0000313" key="9">
    <source>
        <dbReference type="Proteomes" id="UP000244066"/>
    </source>
</evidence>
<evidence type="ECO:0000256" key="3">
    <source>
        <dbReference type="ARBA" id="ARBA00022989"/>
    </source>
</evidence>
<dbReference type="GO" id="GO:0042773">
    <property type="term" value="P:ATP synthesis coupled electron transport"/>
    <property type="evidence" value="ECO:0007669"/>
    <property type="project" value="InterPro"/>
</dbReference>
<feature type="transmembrane region" description="Helical" evidence="5">
    <location>
        <begin position="288"/>
        <end position="309"/>
    </location>
</feature>
<dbReference type="PANTHER" id="PTHR42829">
    <property type="entry name" value="NADH-UBIQUINONE OXIDOREDUCTASE CHAIN 5"/>
    <property type="match status" value="1"/>
</dbReference>
<feature type="transmembrane region" description="Helical" evidence="5">
    <location>
        <begin position="502"/>
        <end position="522"/>
    </location>
</feature>
<comment type="subcellular location">
    <subcellularLocation>
        <location evidence="1">Membrane</location>
        <topology evidence="1">Multi-pass membrane protein</topology>
    </subcellularLocation>
</comment>
<dbReference type="Proteomes" id="UP000244066">
    <property type="component" value="Unassembled WGS sequence"/>
</dbReference>
<feature type="transmembrane region" description="Helical" evidence="5">
    <location>
        <begin position="251"/>
        <end position="268"/>
    </location>
</feature>
<feature type="domain" description="NADH:quinone oxidoreductase/Mrp antiporter transmembrane" evidence="6">
    <location>
        <begin position="132"/>
        <end position="435"/>
    </location>
</feature>
<name>A0A2R7Y0J9_9ARCH</name>
<protein>
    <submittedName>
        <fullName evidence="8">NADH-quinone oxidoreductase subunit L</fullName>
    </submittedName>
</protein>
<feature type="transmembrane region" description="Helical" evidence="5">
    <location>
        <begin position="211"/>
        <end position="230"/>
    </location>
</feature>
<feature type="transmembrane region" description="Helical" evidence="5">
    <location>
        <begin position="115"/>
        <end position="132"/>
    </location>
</feature>
<feature type="transmembrane region" description="Helical" evidence="5">
    <location>
        <begin position="36"/>
        <end position="56"/>
    </location>
</feature>
<evidence type="ECO:0000256" key="1">
    <source>
        <dbReference type="ARBA" id="ARBA00004141"/>
    </source>
</evidence>
<dbReference type="NCBIfam" id="NF005141">
    <property type="entry name" value="PRK06590.1"/>
    <property type="match status" value="1"/>
</dbReference>
<feature type="transmembrane region" description="Helical" evidence="5">
    <location>
        <begin position="138"/>
        <end position="157"/>
    </location>
</feature>
<dbReference type="GO" id="GO:0008137">
    <property type="term" value="F:NADH dehydrogenase (ubiquinone) activity"/>
    <property type="evidence" value="ECO:0007669"/>
    <property type="project" value="InterPro"/>
</dbReference>
<evidence type="ECO:0000259" key="7">
    <source>
        <dbReference type="Pfam" id="PF00662"/>
    </source>
</evidence>
<proteinExistence type="predicted"/>
<keyword evidence="2 5" id="KW-0812">Transmembrane</keyword>
<feature type="transmembrane region" description="Helical" evidence="5">
    <location>
        <begin position="76"/>
        <end position="103"/>
    </location>
</feature>
<organism evidence="8 9">
    <name type="scientific">Candidatus Terraquivivens tikiterensis</name>
    <dbReference type="NCBI Taxonomy" id="1980982"/>
    <lineage>
        <taxon>Archaea</taxon>
        <taxon>Nitrososphaerota</taxon>
        <taxon>Candidatus Wolframiiraptoraceae</taxon>
        <taxon>Candidatus Terraquivivens</taxon>
    </lineage>
</organism>
<dbReference type="Gene3D" id="1.20.5.2700">
    <property type="match status" value="1"/>
</dbReference>
<feature type="transmembrane region" description="Helical" evidence="5">
    <location>
        <begin position="347"/>
        <end position="365"/>
    </location>
</feature>
<keyword evidence="3 5" id="KW-1133">Transmembrane helix</keyword>
<dbReference type="InterPro" id="IPR001750">
    <property type="entry name" value="ND/Mrp_TM"/>
</dbReference>
<sequence length="638" mass="68891">MLPSAAWLSWLIPIVGSVFVPAFFRLSKRAGEIYPVAVASASAVFSLSMVFDVWGGRAIEERIKWMPMPDGSWVEAGVLVDPLSVLFASIASFLGTLIILYSLGYMEHEEGLPRYYFFMLFFVGAMVGLVLSDNLLQTYVFWEIVGVCSYALIGFWYRKPSAAHAGIKAFITTRVGDAAFLIGILLLYRSIGTFSVRGLSAGLEELVSKDPGAQGFVLACMLLIFGGAMGKSAQFPLHVWLPDAMEGPTPVSALIHAATMVKAGVYLVARTALTIAPIEAFGRILAPWYETVATIGAVTAFMAATMGLVMNDIKRVVAYSTISQLGLMFAALGLSSELGWFSSQFHVLSHSVFKALLFLSAGAVIHAVHTNDIDEMGGLARRMPLTFTASLFGALALSGVPPFSGFFSKDLIIEASLEAGNTVVYLLVVLTSILTVAYIMRWVYKIFLSPPGPSSSHAREAPKVMTVPLIALAGLSLLVGLFEEQFAGYVGLHNHFGPSPAAYATSAVILASGLSLAYAFYLSAVSRGTPLIDPSAMRKNGLGSALHKLLVNRYYIDHAYYRVFVDGTLWLSSKVRKYVEEKVIDGFNYALARATQSFVQAFRYLQTGSSNVNVSGYALGIAILLAIFLIMLFGGIRA</sequence>
<accession>A0A2R7Y0J9</accession>
<dbReference type="InterPro" id="IPR001516">
    <property type="entry name" value="Proton_antipo_N"/>
</dbReference>
<feature type="transmembrane region" description="Helical" evidence="5">
    <location>
        <begin position="464"/>
        <end position="482"/>
    </location>
</feature>
<dbReference type="Pfam" id="PF00361">
    <property type="entry name" value="Proton_antipo_M"/>
    <property type="match status" value="1"/>
</dbReference>
<evidence type="ECO:0000256" key="4">
    <source>
        <dbReference type="ARBA" id="ARBA00023136"/>
    </source>
</evidence>
<dbReference type="GO" id="GO:0015990">
    <property type="term" value="P:electron transport coupled proton transport"/>
    <property type="evidence" value="ECO:0007669"/>
    <property type="project" value="TreeGrafter"/>
</dbReference>
<evidence type="ECO:0000256" key="5">
    <source>
        <dbReference type="SAM" id="Phobius"/>
    </source>
</evidence>
<dbReference type="InterPro" id="IPR003945">
    <property type="entry name" value="NU5C-like"/>
</dbReference>
<feature type="transmembrane region" description="Helical" evidence="5">
    <location>
        <begin position="6"/>
        <end position="24"/>
    </location>
</feature>
<feature type="domain" description="NADH-Ubiquinone oxidoreductase (complex I) chain 5 N-terminal" evidence="7">
    <location>
        <begin position="65"/>
        <end position="116"/>
    </location>
</feature>
<feature type="transmembrane region" description="Helical" evidence="5">
    <location>
        <begin position="614"/>
        <end position="636"/>
    </location>
</feature>
<comment type="caution">
    <text evidence="8">The sequence shown here is derived from an EMBL/GenBank/DDBJ whole genome shotgun (WGS) entry which is preliminary data.</text>
</comment>